<dbReference type="Pfam" id="PF04149">
    <property type="entry name" value="DUF397"/>
    <property type="match status" value="1"/>
</dbReference>
<keyword evidence="3" id="KW-1185">Reference proteome</keyword>
<protein>
    <recommendedName>
        <fullName evidence="1">DUF397 domain-containing protein</fullName>
    </recommendedName>
</protein>
<proteinExistence type="predicted"/>
<dbReference type="InterPro" id="IPR007278">
    <property type="entry name" value="DUF397"/>
</dbReference>
<organism evidence="2 3">
    <name type="scientific">Paractinoplanes tereljensis</name>
    <dbReference type="NCBI Taxonomy" id="571912"/>
    <lineage>
        <taxon>Bacteria</taxon>
        <taxon>Bacillati</taxon>
        <taxon>Actinomycetota</taxon>
        <taxon>Actinomycetes</taxon>
        <taxon>Micromonosporales</taxon>
        <taxon>Micromonosporaceae</taxon>
        <taxon>Paractinoplanes</taxon>
    </lineage>
</organism>
<accession>A0A919TPU5</accession>
<feature type="domain" description="DUF397" evidence="1">
    <location>
        <begin position="2"/>
        <end position="38"/>
    </location>
</feature>
<evidence type="ECO:0000313" key="2">
    <source>
        <dbReference type="EMBL" id="GIF17601.1"/>
    </source>
</evidence>
<gene>
    <name evidence="2" type="ORF">Ate02nite_03310</name>
</gene>
<evidence type="ECO:0000259" key="1">
    <source>
        <dbReference type="Pfam" id="PF04149"/>
    </source>
</evidence>
<dbReference type="EMBL" id="BOMY01000002">
    <property type="protein sequence ID" value="GIF17601.1"/>
    <property type="molecule type" value="Genomic_DNA"/>
</dbReference>
<dbReference type="Proteomes" id="UP000623608">
    <property type="component" value="Unassembled WGS sequence"/>
</dbReference>
<sequence>MEIAEKGDAVYIRDSKDPAGPVLTFGRDAWTAFVDDVRTTAIR</sequence>
<comment type="caution">
    <text evidence="2">The sequence shown here is derived from an EMBL/GenBank/DDBJ whole genome shotgun (WGS) entry which is preliminary data.</text>
</comment>
<reference evidence="2" key="1">
    <citation type="submission" date="2021-01" db="EMBL/GenBank/DDBJ databases">
        <title>Whole genome shotgun sequence of Actinoplanes tereljensis NBRC 105297.</title>
        <authorList>
            <person name="Komaki H."/>
            <person name="Tamura T."/>
        </authorList>
    </citation>
    <scope>NUCLEOTIDE SEQUENCE</scope>
    <source>
        <strain evidence="2">NBRC 105297</strain>
    </source>
</reference>
<name>A0A919TPU5_9ACTN</name>
<dbReference type="AlphaFoldDB" id="A0A919TPU5"/>
<evidence type="ECO:0000313" key="3">
    <source>
        <dbReference type="Proteomes" id="UP000623608"/>
    </source>
</evidence>